<evidence type="ECO:0008006" key="3">
    <source>
        <dbReference type="Google" id="ProtNLM"/>
    </source>
</evidence>
<evidence type="ECO:0000313" key="2">
    <source>
        <dbReference type="Proteomes" id="UP000799750"/>
    </source>
</evidence>
<gene>
    <name evidence="1" type="ORF">BU16DRAFT_136761</name>
</gene>
<name>A0A6A6QF29_9PEZI</name>
<dbReference type="EMBL" id="MU004196">
    <property type="protein sequence ID" value="KAF2490882.1"/>
    <property type="molecule type" value="Genomic_DNA"/>
</dbReference>
<organism evidence="1 2">
    <name type="scientific">Lophium mytilinum</name>
    <dbReference type="NCBI Taxonomy" id="390894"/>
    <lineage>
        <taxon>Eukaryota</taxon>
        <taxon>Fungi</taxon>
        <taxon>Dikarya</taxon>
        <taxon>Ascomycota</taxon>
        <taxon>Pezizomycotina</taxon>
        <taxon>Dothideomycetes</taxon>
        <taxon>Pleosporomycetidae</taxon>
        <taxon>Mytilinidiales</taxon>
        <taxon>Mytilinidiaceae</taxon>
        <taxon>Lophium</taxon>
    </lineage>
</organism>
<protein>
    <recommendedName>
        <fullName evidence="3">F-box domain-containing protein</fullName>
    </recommendedName>
</protein>
<sequence length="288" mass="33532">MATPTQRVFEIPELLELILLPLSIHSLLSVQLVSRSFWHTIRSSPILQRALYLRPEPKTASYAWEPNHILIEQFRPWFTYPADRESVPSRHSIIGLPWFGSTSRREVLLRKEASWRHMLPIQPPPTKLTILRSHFSRIGDSWHAPRNEKPRDYVEIEQEGGITMGLLYDVVEGFLALLPADQFEASFGVRWILHEAHGNAGRIDVELYYKNRDSFQCQDFESRENLEFRSQADGTRYPHLGWRSCNMEAVMDRSLPLHPWEWKSDLTQAEGAILAEDSEEDCFCSKFD</sequence>
<accession>A0A6A6QF29</accession>
<dbReference type="AlphaFoldDB" id="A0A6A6QF29"/>
<dbReference type="Proteomes" id="UP000799750">
    <property type="component" value="Unassembled WGS sequence"/>
</dbReference>
<evidence type="ECO:0000313" key="1">
    <source>
        <dbReference type="EMBL" id="KAF2490882.1"/>
    </source>
</evidence>
<dbReference type="OrthoDB" id="3800738at2759"/>
<dbReference type="InterPro" id="IPR036047">
    <property type="entry name" value="F-box-like_dom_sf"/>
</dbReference>
<reference evidence="1" key="1">
    <citation type="journal article" date="2020" name="Stud. Mycol.">
        <title>101 Dothideomycetes genomes: a test case for predicting lifestyles and emergence of pathogens.</title>
        <authorList>
            <person name="Haridas S."/>
            <person name="Albert R."/>
            <person name="Binder M."/>
            <person name="Bloem J."/>
            <person name="Labutti K."/>
            <person name="Salamov A."/>
            <person name="Andreopoulos B."/>
            <person name="Baker S."/>
            <person name="Barry K."/>
            <person name="Bills G."/>
            <person name="Bluhm B."/>
            <person name="Cannon C."/>
            <person name="Castanera R."/>
            <person name="Culley D."/>
            <person name="Daum C."/>
            <person name="Ezra D."/>
            <person name="Gonzalez J."/>
            <person name="Henrissat B."/>
            <person name="Kuo A."/>
            <person name="Liang C."/>
            <person name="Lipzen A."/>
            <person name="Lutzoni F."/>
            <person name="Magnuson J."/>
            <person name="Mondo S."/>
            <person name="Nolan M."/>
            <person name="Ohm R."/>
            <person name="Pangilinan J."/>
            <person name="Park H.-J."/>
            <person name="Ramirez L."/>
            <person name="Alfaro M."/>
            <person name="Sun H."/>
            <person name="Tritt A."/>
            <person name="Yoshinaga Y."/>
            <person name="Zwiers L.-H."/>
            <person name="Turgeon B."/>
            <person name="Goodwin S."/>
            <person name="Spatafora J."/>
            <person name="Crous P."/>
            <person name="Grigoriev I."/>
        </authorList>
    </citation>
    <scope>NUCLEOTIDE SEQUENCE</scope>
    <source>
        <strain evidence="1">CBS 269.34</strain>
    </source>
</reference>
<keyword evidence="2" id="KW-1185">Reference proteome</keyword>
<dbReference type="SUPFAM" id="SSF81383">
    <property type="entry name" value="F-box domain"/>
    <property type="match status" value="1"/>
</dbReference>
<proteinExistence type="predicted"/>